<dbReference type="Proteomes" id="UP001066276">
    <property type="component" value="Chromosome 7"/>
</dbReference>
<dbReference type="EMBL" id="JANPWB010000011">
    <property type="protein sequence ID" value="KAJ1128701.1"/>
    <property type="molecule type" value="Genomic_DNA"/>
</dbReference>
<evidence type="ECO:0000313" key="1">
    <source>
        <dbReference type="EMBL" id="KAJ1128701.1"/>
    </source>
</evidence>
<sequence>MGRHRQLAASQGNIMGQYTTPISGLQRQTRVGGPGGVPKAPAPAEEPFSVELLAAIQGSRVVLEGKIEAVAVEVNLLRTDLRKFQDVTDCLIGDQTVHCKNKKRVKENRLAKDLNLEETIQIARSMEDAAIWIKEMDNVKKEVKEVKEDGVGAVGPRILLRSRYAPQSCLKPLSNPILPHLAGNGSARPKDSVFRRLQRRLRPPKVLEHWKVQAAQLN</sequence>
<keyword evidence="2" id="KW-1185">Reference proteome</keyword>
<organism evidence="1 2">
    <name type="scientific">Pleurodeles waltl</name>
    <name type="common">Iberian ribbed newt</name>
    <dbReference type="NCBI Taxonomy" id="8319"/>
    <lineage>
        <taxon>Eukaryota</taxon>
        <taxon>Metazoa</taxon>
        <taxon>Chordata</taxon>
        <taxon>Craniata</taxon>
        <taxon>Vertebrata</taxon>
        <taxon>Euteleostomi</taxon>
        <taxon>Amphibia</taxon>
        <taxon>Batrachia</taxon>
        <taxon>Caudata</taxon>
        <taxon>Salamandroidea</taxon>
        <taxon>Salamandridae</taxon>
        <taxon>Pleurodelinae</taxon>
        <taxon>Pleurodeles</taxon>
    </lineage>
</organism>
<gene>
    <name evidence="1" type="ORF">NDU88_007076</name>
</gene>
<evidence type="ECO:0000313" key="2">
    <source>
        <dbReference type="Proteomes" id="UP001066276"/>
    </source>
</evidence>
<protein>
    <submittedName>
        <fullName evidence="1">Uncharacterized protein</fullName>
    </submittedName>
</protein>
<comment type="caution">
    <text evidence="1">The sequence shown here is derived from an EMBL/GenBank/DDBJ whole genome shotgun (WGS) entry which is preliminary data.</text>
</comment>
<reference evidence="1" key="1">
    <citation type="journal article" date="2022" name="bioRxiv">
        <title>Sequencing and chromosome-scale assembly of the giantPleurodeles waltlgenome.</title>
        <authorList>
            <person name="Brown T."/>
            <person name="Elewa A."/>
            <person name="Iarovenko S."/>
            <person name="Subramanian E."/>
            <person name="Araus A.J."/>
            <person name="Petzold A."/>
            <person name="Susuki M."/>
            <person name="Suzuki K.-i.T."/>
            <person name="Hayashi T."/>
            <person name="Toyoda A."/>
            <person name="Oliveira C."/>
            <person name="Osipova E."/>
            <person name="Leigh N.D."/>
            <person name="Simon A."/>
            <person name="Yun M.H."/>
        </authorList>
    </citation>
    <scope>NUCLEOTIDE SEQUENCE</scope>
    <source>
        <strain evidence="1">20211129_DDA</strain>
        <tissue evidence="1">Liver</tissue>
    </source>
</reference>
<dbReference type="AlphaFoldDB" id="A0AAV7PKK6"/>
<name>A0AAV7PKK6_PLEWA</name>
<accession>A0AAV7PKK6</accession>
<proteinExistence type="predicted"/>